<reference evidence="1" key="1">
    <citation type="submission" date="2021-06" db="EMBL/GenBank/DDBJ databases">
        <authorList>
            <person name="Kallberg Y."/>
            <person name="Tangrot J."/>
            <person name="Rosling A."/>
        </authorList>
    </citation>
    <scope>NUCLEOTIDE SEQUENCE</scope>
    <source>
        <strain evidence="1">BR232B</strain>
    </source>
</reference>
<dbReference type="EMBL" id="CAJVPI010000357">
    <property type="protein sequence ID" value="CAG8524446.1"/>
    <property type="molecule type" value="Genomic_DNA"/>
</dbReference>
<dbReference type="AlphaFoldDB" id="A0A9N9FCL6"/>
<protein>
    <submittedName>
        <fullName evidence="1">8743_t:CDS:1</fullName>
    </submittedName>
</protein>
<comment type="caution">
    <text evidence="1">The sequence shown here is derived from an EMBL/GenBank/DDBJ whole genome shotgun (WGS) entry which is preliminary data.</text>
</comment>
<proteinExistence type="predicted"/>
<evidence type="ECO:0000313" key="1">
    <source>
        <dbReference type="EMBL" id="CAG8524446.1"/>
    </source>
</evidence>
<gene>
    <name evidence="1" type="ORF">PBRASI_LOCUS3797</name>
</gene>
<accession>A0A9N9FCL6</accession>
<evidence type="ECO:0000313" key="2">
    <source>
        <dbReference type="Proteomes" id="UP000789739"/>
    </source>
</evidence>
<dbReference type="Proteomes" id="UP000789739">
    <property type="component" value="Unassembled WGS sequence"/>
</dbReference>
<sequence>MGWIFIPIDEFYSKADIAVDDDKGEVYRDSSVEQWIEKILNYYTLKNNDYSSSASPPTAFLEAAAESVLRIPFYQLLTDFTATYAAESLGHRQFARLVLTPLSGLYPVEYKILVLENFVRALVNFKISKASTPFSYWRKRTN</sequence>
<keyword evidence="2" id="KW-1185">Reference proteome</keyword>
<dbReference type="OrthoDB" id="348201at2759"/>
<organism evidence="1 2">
    <name type="scientific">Paraglomus brasilianum</name>
    <dbReference type="NCBI Taxonomy" id="144538"/>
    <lineage>
        <taxon>Eukaryota</taxon>
        <taxon>Fungi</taxon>
        <taxon>Fungi incertae sedis</taxon>
        <taxon>Mucoromycota</taxon>
        <taxon>Glomeromycotina</taxon>
        <taxon>Glomeromycetes</taxon>
        <taxon>Paraglomerales</taxon>
        <taxon>Paraglomeraceae</taxon>
        <taxon>Paraglomus</taxon>
    </lineage>
</organism>
<name>A0A9N9FCL6_9GLOM</name>